<dbReference type="GO" id="GO:0002949">
    <property type="term" value="P:tRNA threonylcarbamoyladenosine modification"/>
    <property type="evidence" value="ECO:0007669"/>
    <property type="project" value="InterPro"/>
</dbReference>
<keyword evidence="6" id="KW-0479">Metal-binding</keyword>
<evidence type="ECO:0000256" key="8">
    <source>
        <dbReference type="ARBA" id="ARBA00022840"/>
    </source>
</evidence>
<evidence type="ECO:0000256" key="6">
    <source>
        <dbReference type="ARBA" id="ARBA00022723"/>
    </source>
</evidence>
<keyword evidence="12" id="KW-1185">Reference proteome</keyword>
<dbReference type="GO" id="GO:0005737">
    <property type="term" value="C:cytoplasm"/>
    <property type="evidence" value="ECO:0007669"/>
    <property type="project" value="UniProtKB-SubCell"/>
</dbReference>
<evidence type="ECO:0000256" key="5">
    <source>
        <dbReference type="ARBA" id="ARBA00022694"/>
    </source>
</evidence>
<dbReference type="STRING" id="1629334.Cva_00740"/>
<evidence type="ECO:0000256" key="4">
    <source>
        <dbReference type="ARBA" id="ARBA00022490"/>
    </source>
</evidence>
<comment type="caution">
    <text evidence="11">The sequence shown here is derived from an EMBL/GenBank/DDBJ whole genome shotgun (WGS) entry which is preliminary data.</text>
</comment>
<dbReference type="Proteomes" id="UP000036771">
    <property type="component" value="Unassembled WGS sequence"/>
</dbReference>
<accession>A0A0K8MC87</accession>
<keyword evidence="8" id="KW-0067">ATP-binding</keyword>
<dbReference type="OrthoDB" id="9800307at2"/>
<dbReference type="Pfam" id="PF02367">
    <property type="entry name" value="TsaE"/>
    <property type="match status" value="1"/>
</dbReference>
<organism evidence="11 12">
    <name type="scientific">Caedimonas varicaedens</name>
    <dbReference type="NCBI Taxonomy" id="1629334"/>
    <lineage>
        <taxon>Bacteria</taxon>
        <taxon>Pseudomonadati</taxon>
        <taxon>Pseudomonadota</taxon>
        <taxon>Alphaproteobacteria</taxon>
        <taxon>Holosporales</taxon>
        <taxon>Caedimonadaceae</taxon>
        <taxon>Caedimonas</taxon>
    </lineage>
</organism>
<dbReference type="AlphaFoldDB" id="A0A0K8MC87"/>
<gene>
    <name evidence="11" type="primary">tsaE</name>
    <name evidence="11" type="ORF">Cva_00740</name>
</gene>
<keyword evidence="9" id="KW-0460">Magnesium</keyword>
<evidence type="ECO:0000256" key="1">
    <source>
        <dbReference type="ARBA" id="ARBA00004496"/>
    </source>
</evidence>
<reference evidence="11 12" key="1">
    <citation type="submission" date="2015-03" db="EMBL/GenBank/DDBJ databases">
        <title>Caedibacter varicaedens, whole genome shotgun sequence.</title>
        <authorList>
            <person name="Suzuki H."/>
            <person name="Dapper A.L."/>
            <person name="Gibson A.K."/>
            <person name="Jackson C."/>
            <person name="Lee H."/>
            <person name="Pejaver V.R."/>
            <person name="Doak T."/>
            <person name="Lynch M."/>
        </authorList>
    </citation>
    <scope>NUCLEOTIDE SEQUENCE [LARGE SCALE GENOMIC DNA]</scope>
</reference>
<dbReference type="InterPro" id="IPR003442">
    <property type="entry name" value="T6A_TsaE"/>
</dbReference>
<evidence type="ECO:0000256" key="7">
    <source>
        <dbReference type="ARBA" id="ARBA00022741"/>
    </source>
</evidence>
<evidence type="ECO:0000256" key="2">
    <source>
        <dbReference type="ARBA" id="ARBA00007599"/>
    </source>
</evidence>
<sequence>MSFKKYTLNSLTETEALGQKIARLLCSQDVILLKGTLGAGKTTLARCIITSLNPNISHVPSPTFTLVQTYDTSRGSLWHFDLYRIHDAEEVFELGIEEAFGSGISLIEWPERLGRLRLPSSLLEITLDIIQESDAREARLTLSESWDQRWKM</sequence>
<dbReference type="EMBL" id="BBVC01000023">
    <property type="protein sequence ID" value="GAO98092.1"/>
    <property type="molecule type" value="Genomic_DNA"/>
</dbReference>
<evidence type="ECO:0000256" key="9">
    <source>
        <dbReference type="ARBA" id="ARBA00022842"/>
    </source>
</evidence>
<dbReference type="NCBIfam" id="TIGR00150">
    <property type="entry name" value="T6A_YjeE"/>
    <property type="match status" value="1"/>
</dbReference>
<dbReference type="PANTHER" id="PTHR33540">
    <property type="entry name" value="TRNA THREONYLCARBAMOYLADENOSINE BIOSYNTHESIS PROTEIN TSAE"/>
    <property type="match status" value="1"/>
</dbReference>
<comment type="similarity">
    <text evidence="2">Belongs to the TsaE family.</text>
</comment>
<evidence type="ECO:0000256" key="10">
    <source>
        <dbReference type="ARBA" id="ARBA00032441"/>
    </source>
</evidence>
<keyword evidence="5" id="KW-0819">tRNA processing</keyword>
<evidence type="ECO:0000313" key="12">
    <source>
        <dbReference type="Proteomes" id="UP000036771"/>
    </source>
</evidence>
<protein>
    <recommendedName>
        <fullName evidence="3">tRNA threonylcarbamoyladenosine biosynthesis protein TsaE</fullName>
    </recommendedName>
    <alternativeName>
        <fullName evidence="10">t(6)A37 threonylcarbamoyladenosine biosynthesis protein TsaE</fullName>
    </alternativeName>
</protein>
<dbReference type="GO" id="GO:0046872">
    <property type="term" value="F:metal ion binding"/>
    <property type="evidence" value="ECO:0007669"/>
    <property type="project" value="UniProtKB-KW"/>
</dbReference>
<evidence type="ECO:0000313" key="11">
    <source>
        <dbReference type="EMBL" id="GAO98092.1"/>
    </source>
</evidence>
<keyword evidence="4" id="KW-0963">Cytoplasm</keyword>
<keyword evidence="7" id="KW-0547">Nucleotide-binding</keyword>
<dbReference type="InterPro" id="IPR027417">
    <property type="entry name" value="P-loop_NTPase"/>
</dbReference>
<dbReference type="PANTHER" id="PTHR33540:SF2">
    <property type="entry name" value="TRNA THREONYLCARBAMOYLADENOSINE BIOSYNTHESIS PROTEIN TSAE"/>
    <property type="match status" value="1"/>
</dbReference>
<comment type="subcellular location">
    <subcellularLocation>
        <location evidence="1">Cytoplasm</location>
    </subcellularLocation>
</comment>
<proteinExistence type="inferred from homology"/>
<dbReference type="Gene3D" id="3.40.50.300">
    <property type="entry name" value="P-loop containing nucleotide triphosphate hydrolases"/>
    <property type="match status" value="1"/>
</dbReference>
<dbReference type="GO" id="GO:0005524">
    <property type="term" value="F:ATP binding"/>
    <property type="evidence" value="ECO:0007669"/>
    <property type="project" value="UniProtKB-KW"/>
</dbReference>
<dbReference type="SUPFAM" id="SSF52540">
    <property type="entry name" value="P-loop containing nucleoside triphosphate hydrolases"/>
    <property type="match status" value="1"/>
</dbReference>
<evidence type="ECO:0000256" key="3">
    <source>
        <dbReference type="ARBA" id="ARBA00019010"/>
    </source>
</evidence>
<name>A0A0K8MC87_9PROT</name>